<sequence>MLAAFKSRTAPMRLDTTLRPICFGINKNVSVDVAKTVGPAKFKMYEHALYTMAQLSRIVYCDSGIAWNVITKSLGMSNDVVNKVITAYDWAYVGSRRKSVTSQPGDGSGLPMESYALTPPATGQCYGTYISTKDDTTCLILTVGTGTPRLIGGNSIFKAGDVIVSFKGSSTIANFKHDLLSQFTAADLQSLIGSTGIKVAGTGNVVTGAFIRPLVAAWSTLMKGLQKHIVADGTRLFLTGHSLGGAYTTLFAFLLAEGKASGTLPIMTKVASIHVVSFGSPTVLSDTARNTFNRHLDSGLVTLDRVVSQRVAARSAATQLLVGGIAGPNDVIATIPAGFTHPGFKPLATNIGPEAGGRPYSIDNIRKFYGVDSKTRYRDPATWPFTEDIGLGDLAKAAQLKALVTGLTKVTTVPDDVVGLPAELAAVKVTEDPQAGGFGSQKNVYAKATQTHIPNFISVQGSAHSFGFAHGEYLGMFFMGGFRLAGMKNPAAKSDAYFELCSDGVKIQYTGGLAGGRRSRRGRRSVRRTRRV</sequence>
<accession>A0A6C0KW22</accession>
<dbReference type="InterPro" id="IPR002921">
    <property type="entry name" value="Fungal_lipase-type"/>
</dbReference>
<protein>
    <recommendedName>
        <fullName evidence="2">Fungal lipase-type domain-containing protein</fullName>
    </recommendedName>
</protein>
<dbReference type="Pfam" id="PF01764">
    <property type="entry name" value="Lipase_3"/>
    <property type="match status" value="1"/>
</dbReference>
<dbReference type="AlphaFoldDB" id="A0A6C0KW22"/>
<dbReference type="Gene3D" id="3.40.50.1820">
    <property type="entry name" value="alpha/beta hydrolase"/>
    <property type="match status" value="1"/>
</dbReference>
<feature type="domain" description="Fungal lipase-type" evidence="2">
    <location>
        <begin position="163"/>
        <end position="298"/>
    </location>
</feature>
<evidence type="ECO:0000259" key="2">
    <source>
        <dbReference type="Pfam" id="PF01764"/>
    </source>
</evidence>
<reference evidence="3" key="1">
    <citation type="journal article" date="2020" name="Nature">
        <title>Giant virus diversity and host interactions through global metagenomics.</title>
        <authorList>
            <person name="Schulz F."/>
            <person name="Roux S."/>
            <person name="Paez-Espino D."/>
            <person name="Jungbluth S."/>
            <person name="Walsh D.A."/>
            <person name="Denef V.J."/>
            <person name="McMahon K.D."/>
            <person name="Konstantinidis K.T."/>
            <person name="Eloe-Fadrosh E.A."/>
            <person name="Kyrpides N.C."/>
            <person name="Woyke T."/>
        </authorList>
    </citation>
    <scope>NUCLEOTIDE SEQUENCE</scope>
    <source>
        <strain evidence="3">GVMAG-S-3300013286-35</strain>
    </source>
</reference>
<dbReference type="EMBL" id="MN740992">
    <property type="protein sequence ID" value="QHU21789.1"/>
    <property type="molecule type" value="Genomic_DNA"/>
</dbReference>
<dbReference type="SUPFAM" id="SSF53474">
    <property type="entry name" value="alpha/beta-Hydrolases"/>
    <property type="match status" value="1"/>
</dbReference>
<feature type="region of interest" description="Disordered" evidence="1">
    <location>
        <begin position="513"/>
        <end position="532"/>
    </location>
</feature>
<dbReference type="InterPro" id="IPR051218">
    <property type="entry name" value="Sec_MonoDiacylglyc_Lipase"/>
</dbReference>
<evidence type="ECO:0000313" key="3">
    <source>
        <dbReference type="EMBL" id="QHU21789.1"/>
    </source>
</evidence>
<organism evidence="3">
    <name type="scientific">viral metagenome</name>
    <dbReference type="NCBI Taxonomy" id="1070528"/>
    <lineage>
        <taxon>unclassified sequences</taxon>
        <taxon>metagenomes</taxon>
        <taxon>organismal metagenomes</taxon>
    </lineage>
</organism>
<feature type="compositionally biased region" description="Basic residues" evidence="1">
    <location>
        <begin position="517"/>
        <end position="532"/>
    </location>
</feature>
<dbReference type="PANTHER" id="PTHR45856">
    <property type="entry name" value="ALPHA/BETA-HYDROLASES SUPERFAMILY PROTEIN"/>
    <property type="match status" value="1"/>
</dbReference>
<dbReference type="GO" id="GO:0006629">
    <property type="term" value="P:lipid metabolic process"/>
    <property type="evidence" value="ECO:0007669"/>
    <property type="project" value="InterPro"/>
</dbReference>
<proteinExistence type="predicted"/>
<dbReference type="InterPro" id="IPR029058">
    <property type="entry name" value="AB_hydrolase_fold"/>
</dbReference>
<name>A0A6C0KW22_9ZZZZ</name>
<dbReference type="PANTHER" id="PTHR45856:SF24">
    <property type="entry name" value="FUNGAL LIPASE-LIKE DOMAIN-CONTAINING PROTEIN"/>
    <property type="match status" value="1"/>
</dbReference>
<evidence type="ECO:0000256" key="1">
    <source>
        <dbReference type="SAM" id="MobiDB-lite"/>
    </source>
</evidence>